<accession>A0A260ZIJ6</accession>
<dbReference type="AlphaFoldDB" id="A0A260ZIJ6"/>
<keyword evidence="5" id="KW-1185">Reference proteome</keyword>
<evidence type="ECO:0000313" key="5">
    <source>
        <dbReference type="Proteomes" id="UP000216624"/>
    </source>
</evidence>
<comment type="caution">
    <text evidence="4">The sequence shown here is derived from an EMBL/GenBank/DDBJ whole genome shotgun (WGS) entry which is preliminary data.</text>
</comment>
<reference evidence="5" key="1">
    <citation type="submission" date="2017-08" db="EMBL/GenBank/DDBJ databases">
        <authorList>
            <person name="Fierst J.L."/>
        </authorList>
    </citation>
    <scope>NUCLEOTIDE SEQUENCE [LARGE SCALE GENOMIC DNA]</scope>
    <source>
        <strain evidence="5">PX439</strain>
    </source>
</reference>
<name>A0A260ZIJ6_CAERE</name>
<evidence type="ECO:0000313" key="4">
    <source>
        <dbReference type="EMBL" id="OZF85583.1"/>
    </source>
</evidence>
<dbReference type="Proteomes" id="UP000216624">
    <property type="component" value="Unassembled WGS sequence"/>
</dbReference>
<evidence type="ECO:0000259" key="2">
    <source>
        <dbReference type="Pfam" id="PF04942"/>
    </source>
</evidence>
<dbReference type="EMBL" id="NMWX01000112">
    <property type="protein sequence ID" value="OZF85583.1"/>
    <property type="molecule type" value="Genomic_DNA"/>
</dbReference>
<gene>
    <name evidence="4" type="ORF">FL82_14630</name>
    <name evidence="3" type="ORF">GCK72_006777</name>
</gene>
<feature type="domain" description="CC" evidence="2">
    <location>
        <begin position="58"/>
        <end position="88"/>
    </location>
</feature>
<reference evidence="3 6" key="3">
    <citation type="submission" date="2019-12" db="EMBL/GenBank/DDBJ databases">
        <title>Chromosome-level assembly of the Caenorhabditis remanei genome.</title>
        <authorList>
            <person name="Teterina A.A."/>
            <person name="Willis J.H."/>
            <person name="Phillips P.C."/>
        </authorList>
    </citation>
    <scope>NUCLEOTIDE SEQUENCE [LARGE SCALE GENOMIC DNA]</scope>
    <source>
        <strain evidence="3 6">PX506</strain>
        <tissue evidence="3">Whole organism</tissue>
    </source>
</reference>
<dbReference type="Proteomes" id="UP000483820">
    <property type="component" value="Chromosome II"/>
</dbReference>
<evidence type="ECO:0000313" key="6">
    <source>
        <dbReference type="Proteomes" id="UP000483820"/>
    </source>
</evidence>
<proteinExistence type="predicted"/>
<organism evidence="4 5">
    <name type="scientific">Caenorhabditis remanei</name>
    <name type="common">Caenorhabditis vulgaris</name>
    <dbReference type="NCBI Taxonomy" id="31234"/>
    <lineage>
        <taxon>Eukaryota</taxon>
        <taxon>Metazoa</taxon>
        <taxon>Ecdysozoa</taxon>
        <taxon>Nematoda</taxon>
        <taxon>Chromadorea</taxon>
        <taxon>Rhabditida</taxon>
        <taxon>Rhabditina</taxon>
        <taxon>Rhabditomorpha</taxon>
        <taxon>Rhabditoidea</taxon>
        <taxon>Rhabditidae</taxon>
        <taxon>Peloderinae</taxon>
        <taxon>Caenorhabditis</taxon>
    </lineage>
</organism>
<dbReference type="EMBL" id="WUAV01000002">
    <property type="protein sequence ID" value="KAF1766819.1"/>
    <property type="molecule type" value="Genomic_DNA"/>
</dbReference>
<feature type="signal peptide" evidence="1">
    <location>
        <begin position="1"/>
        <end position="18"/>
    </location>
</feature>
<feature type="chain" id="PRO_5044571687" description="CC domain-containing protein" evidence="1">
    <location>
        <begin position="19"/>
        <end position="101"/>
    </location>
</feature>
<feature type="non-terminal residue" evidence="4">
    <location>
        <position position="1"/>
    </location>
</feature>
<dbReference type="Pfam" id="PF04942">
    <property type="entry name" value="CC"/>
    <property type="match status" value="2"/>
</dbReference>
<reference evidence="4" key="2">
    <citation type="submission" date="2017-08" db="EMBL/GenBank/DDBJ databases">
        <authorList>
            <person name="de Groot N.N."/>
        </authorList>
    </citation>
    <scope>NUCLEOTIDE SEQUENCE [LARGE SCALE GENOMIC DNA]</scope>
    <source>
        <strain evidence="4">PX439</strain>
    </source>
</reference>
<feature type="domain" description="CC" evidence="2">
    <location>
        <begin position="17"/>
        <end position="48"/>
    </location>
</feature>
<evidence type="ECO:0000313" key="3">
    <source>
        <dbReference type="EMBL" id="KAF1766819.1"/>
    </source>
</evidence>
<protein>
    <recommendedName>
        <fullName evidence="2">CC domain-containing protein</fullName>
    </recommendedName>
</protein>
<keyword evidence="1" id="KW-0732">Signal</keyword>
<evidence type="ECO:0000256" key="1">
    <source>
        <dbReference type="SAM" id="SignalP"/>
    </source>
</evidence>
<sequence>MFKVLALSALFVVFAAEATNLACKGETSNAVAGVCPEGSKLIDEDSCCLADSVFDVNSHACKSEPMPAIGKECPYGFILVANEGCCPNSDAYAKENTEEKK</sequence>
<dbReference type="InterPro" id="IPR007026">
    <property type="entry name" value="CC_domain"/>
</dbReference>